<dbReference type="KEGG" id="salk:FBQ74_13220"/>
<proteinExistence type="predicted"/>
<feature type="domain" description="Ice-binding protein C-terminal" evidence="2">
    <location>
        <begin position="237"/>
        <end position="257"/>
    </location>
</feature>
<dbReference type="InterPro" id="IPR013424">
    <property type="entry name" value="Ice-binding_C"/>
</dbReference>
<dbReference type="Proteomes" id="UP000304912">
    <property type="component" value="Chromosome"/>
</dbReference>
<evidence type="ECO:0000256" key="1">
    <source>
        <dbReference type="SAM" id="SignalP"/>
    </source>
</evidence>
<dbReference type="NCBIfam" id="TIGR02595">
    <property type="entry name" value="PEP_CTERM"/>
    <property type="match status" value="1"/>
</dbReference>
<dbReference type="AlphaFoldDB" id="A0A5B7YFS1"/>
<dbReference type="OrthoDB" id="6388044at2"/>
<reference evidence="3 4" key="1">
    <citation type="submission" date="2019-04" db="EMBL/GenBank/DDBJ databases">
        <title>Salinimonas iocasae sp. nov., a halophilic bacterium isolated from the outer tube casing of tubeworms in Okinawa Trough.</title>
        <authorList>
            <person name="Zhang H."/>
            <person name="Wang H."/>
            <person name="Li C."/>
        </authorList>
    </citation>
    <scope>NUCLEOTIDE SEQUENCE [LARGE SCALE GENOMIC DNA]</scope>
    <source>
        <strain evidence="3 4">KX18D6</strain>
    </source>
</reference>
<feature type="chain" id="PRO_5023125998" evidence="1">
    <location>
        <begin position="43"/>
        <end position="260"/>
    </location>
</feature>
<organism evidence="3 4">
    <name type="scientific">Salinimonas iocasae</name>
    <dbReference type="NCBI Taxonomy" id="2572577"/>
    <lineage>
        <taxon>Bacteria</taxon>
        <taxon>Pseudomonadati</taxon>
        <taxon>Pseudomonadota</taxon>
        <taxon>Gammaproteobacteria</taxon>
        <taxon>Alteromonadales</taxon>
        <taxon>Alteromonadaceae</taxon>
        <taxon>Alteromonas/Salinimonas group</taxon>
        <taxon>Salinimonas</taxon>
    </lineage>
</organism>
<keyword evidence="4" id="KW-1185">Reference proteome</keyword>
<evidence type="ECO:0000313" key="4">
    <source>
        <dbReference type="Proteomes" id="UP000304912"/>
    </source>
</evidence>
<evidence type="ECO:0000313" key="3">
    <source>
        <dbReference type="EMBL" id="QCZ94368.1"/>
    </source>
</evidence>
<keyword evidence="1" id="KW-0732">Signal</keyword>
<protein>
    <submittedName>
        <fullName evidence="3">PEP-CTERM sorting domain-containing protein</fullName>
    </submittedName>
</protein>
<sequence>MNAAKHLIICNKSSKIGKKMKKKFWKIVSATTFICASHFANAALVTANKYTLDTDTNIVSDGTLEWLQWDVTSGLSINSSLEQYSGWSLASNSQMEALFSDFFSNNTWTSNESEYQLHSEAPFDDVPIYNTFLDLFGSRVSSSDIDNEEYSLTYLNSRQEISAFFGSDEDGDNRYNIASVKDWSYARKYIKQTQETRSVFQPANALMTKDNIRLTDSHNNYGVALVRPQQNADTVNVSEPATLMIFSLGMLGIVARRSKK</sequence>
<dbReference type="EMBL" id="CP039852">
    <property type="protein sequence ID" value="QCZ94368.1"/>
    <property type="molecule type" value="Genomic_DNA"/>
</dbReference>
<accession>A0A5B7YFS1</accession>
<gene>
    <name evidence="3" type="ORF">FBQ74_13220</name>
</gene>
<dbReference type="Pfam" id="PF07589">
    <property type="entry name" value="PEP-CTERM"/>
    <property type="match status" value="1"/>
</dbReference>
<dbReference type="RefSeq" id="WP_139757107.1">
    <property type="nucleotide sequence ID" value="NZ_CP039852.1"/>
</dbReference>
<evidence type="ECO:0000259" key="2">
    <source>
        <dbReference type="Pfam" id="PF07589"/>
    </source>
</evidence>
<feature type="signal peptide" evidence="1">
    <location>
        <begin position="1"/>
        <end position="42"/>
    </location>
</feature>
<name>A0A5B7YFS1_9ALTE</name>